<keyword evidence="7 20" id="KW-0863">Zinc-finger</keyword>
<keyword evidence="8" id="KW-0509">mRNA transport</keyword>
<feature type="compositionally biased region" description="Polar residues" evidence="21">
    <location>
        <begin position="173"/>
        <end position="186"/>
    </location>
</feature>
<dbReference type="Pfam" id="PF00641">
    <property type="entry name" value="Zn_ribbon_RanBP"/>
    <property type="match status" value="2"/>
</dbReference>
<dbReference type="Gene3D" id="4.10.1060.10">
    <property type="entry name" value="Zinc finger, RanBP2-type"/>
    <property type="match status" value="3"/>
</dbReference>
<evidence type="ECO:0000256" key="8">
    <source>
        <dbReference type="ARBA" id="ARBA00022816"/>
    </source>
</evidence>
<dbReference type="GO" id="GO:0051028">
    <property type="term" value="P:mRNA transport"/>
    <property type="evidence" value="ECO:0007669"/>
    <property type="project" value="UniProtKB-KW"/>
</dbReference>
<dbReference type="GO" id="GO:0008270">
    <property type="term" value="F:zinc ion binding"/>
    <property type="evidence" value="ECO:0007669"/>
    <property type="project" value="UniProtKB-KW"/>
</dbReference>
<feature type="compositionally biased region" description="Polar residues" evidence="21">
    <location>
        <begin position="1241"/>
        <end position="1267"/>
    </location>
</feature>
<evidence type="ECO:0000256" key="2">
    <source>
        <dbReference type="ARBA" id="ARBA00004126"/>
    </source>
</evidence>
<keyword evidence="14" id="KW-0472">Membrane</keyword>
<feature type="compositionally biased region" description="Low complexity" evidence="21">
    <location>
        <begin position="194"/>
        <end position="226"/>
    </location>
</feature>
<comment type="caution">
    <text evidence="23">The sequence shown here is derived from an EMBL/GenBank/DDBJ whole genome shotgun (WGS) entry which is preliminary data.</text>
</comment>
<dbReference type="InterPro" id="IPR001876">
    <property type="entry name" value="Znf_RanBP2"/>
</dbReference>
<evidence type="ECO:0000256" key="13">
    <source>
        <dbReference type="ARBA" id="ARBA00023132"/>
    </source>
</evidence>
<evidence type="ECO:0000256" key="5">
    <source>
        <dbReference type="ARBA" id="ARBA00022723"/>
    </source>
</evidence>
<feature type="compositionally biased region" description="Basic and acidic residues" evidence="21">
    <location>
        <begin position="816"/>
        <end position="831"/>
    </location>
</feature>
<evidence type="ECO:0000256" key="15">
    <source>
        <dbReference type="ARBA" id="ARBA00023242"/>
    </source>
</evidence>
<feature type="compositionally biased region" description="Basic residues" evidence="21">
    <location>
        <begin position="1373"/>
        <end position="1384"/>
    </location>
</feature>
<gene>
    <name evidence="23" type="ORF">ABEB36_001049</name>
</gene>
<evidence type="ECO:0000259" key="22">
    <source>
        <dbReference type="PROSITE" id="PS50199"/>
    </source>
</evidence>
<evidence type="ECO:0000256" key="11">
    <source>
        <dbReference type="ARBA" id="ARBA00023010"/>
    </source>
</evidence>
<evidence type="ECO:0000256" key="1">
    <source>
        <dbReference type="ARBA" id="ARBA00001947"/>
    </source>
</evidence>
<reference evidence="23 24" key="1">
    <citation type="submission" date="2024-05" db="EMBL/GenBank/DDBJ databases">
        <title>Genetic variation in Jamaican populations of the coffee berry borer (Hypothenemus hampei).</title>
        <authorList>
            <person name="Errbii M."/>
            <person name="Myrie A."/>
        </authorList>
    </citation>
    <scope>NUCLEOTIDE SEQUENCE [LARGE SCALE GENOMIC DNA]</scope>
    <source>
        <strain evidence="23">JA-Hopewell-2020-01-JO</strain>
        <tissue evidence="23">Whole body</tissue>
    </source>
</reference>
<evidence type="ECO:0000313" key="23">
    <source>
        <dbReference type="EMBL" id="KAL1517262.1"/>
    </source>
</evidence>
<evidence type="ECO:0000256" key="10">
    <source>
        <dbReference type="ARBA" id="ARBA00022927"/>
    </source>
</evidence>
<keyword evidence="11" id="KW-0811">Translocation</keyword>
<evidence type="ECO:0000256" key="4">
    <source>
        <dbReference type="ARBA" id="ARBA00022448"/>
    </source>
</evidence>
<dbReference type="PROSITE" id="PS50199">
    <property type="entry name" value="ZF_RANBP2_2"/>
    <property type="match status" value="3"/>
</dbReference>
<feature type="compositionally biased region" description="Polar residues" evidence="21">
    <location>
        <begin position="1007"/>
        <end position="1019"/>
    </location>
</feature>
<feature type="region of interest" description="Disordered" evidence="21">
    <location>
        <begin position="1004"/>
        <end position="1063"/>
    </location>
</feature>
<evidence type="ECO:0000256" key="14">
    <source>
        <dbReference type="ARBA" id="ARBA00023136"/>
    </source>
</evidence>
<dbReference type="InterPro" id="IPR036443">
    <property type="entry name" value="Znf_RanBP2_sf"/>
</dbReference>
<evidence type="ECO:0000256" key="3">
    <source>
        <dbReference type="ARBA" id="ARBA00004567"/>
    </source>
</evidence>
<evidence type="ECO:0000256" key="21">
    <source>
        <dbReference type="SAM" id="MobiDB-lite"/>
    </source>
</evidence>
<dbReference type="FunFam" id="4.10.1060.10:FF:000001">
    <property type="entry name" value="Nuclear pore complex protein Nup153"/>
    <property type="match status" value="2"/>
</dbReference>
<dbReference type="GO" id="GO:0031965">
    <property type="term" value="C:nuclear membrane"/>
    <property type="evidence" value="ECO:0007669"/>
    <property type="project" value="UniProtKB-SubCell"/>
</dbReference>
<comment type="subcellular location">
    <subcellularLocation>
        <location evidence="2">Nucleus membrane</location>
    </subcellularLocation>
    <subcellularLocation>
        <location evidence="3">Nucleus</location>
        <location evidence="3">Nuclear pore complex</location>
    </subcellularLocation>
</comment>
<evidence type="ECO:0000313" key="24">
    <source>
        <dbReference type="Proteomes" id="UP001566132"/>
    </source>
</evidence>
<comment type="cofactor">
    <cofactor evidence="1">
        <name>Zn(2+)</name>
        <dbReference type="ChEBI" id="CHEBI:29105"/>
    </cofactor>
</comment>
<feature type="compositionally biased region" description="Polar residues" evidence="21">
    <location>
        <begin position="479"/>
        <end position="489"/>
    </location>
</feature>
<keyword evidence="10" id="KW-0653">Protein transport</keyword>
<organism evidence="23 24">
    <name type="scientific">Hypothenemus hampei</name>
    <name type="common">Coffee berry borer</name>
    <dbReference type="NCBI Taxonomy" id="57062"/>
    <lineage>
        <taxon>Eukaryota</taxon>
        <taxon>Metazoa</taxon>
        <taxon>Ecdysozoa</taxon>
        <taxon>Arthropoda</taxon>
        <taxon>Hexapoda</taxon>
        <taxon>Insecta</taxon>
        <taxon>Pterygota</taxon>
        <taxon>Neoptera</taxon>
        <taxon>Endopterygota</taxon>
        <taxon>Coleoptera</taxon>
        <taxon>Polyphaga</taxon>
        <taxon>Cucujiformia</taxon>
        <taxon>Curculionidae</taxon>
        <taxon>Scolytinae</taxon>
        <taxon>Hypothenemus</taxon>
    </lineage>
</organism>
<comment type="similarity">
    <text evidence="16">Belongs to the NUP153 family.</text>
</comment>
<protein>
    <recommendedName>
        <fullName evidence="17">Nuclear pore complex protein Nup153</fullName>
    </recommendedName>
    <alternativeName>
        <fullName evidence="19">153 kDa nucleoporin</fullName>
    </alternativeName>
    <alternativeName>
        <fullName evidence="18">Nucleoporin Nup153</fullName>
    </alternativeName>
</protein>
<dbReference type="InterPro" id="IPR026054">
    <property type="entry name" value="Nucleoporin"/>
</dbReference>
<feature type="region of interest" description="Disordered" evidence="21">
    <location>
        <begin position="1353"/>
        <end position="1384"/>
    </location>
</feature>
<feature type="region of interest" description="Disordered" evidence="21">
    <location>
        <begin position="93"/>
        <end position="226"/>
    </location>
</feature>
<feature type="compositionally biased region" description="Basic and acidic residues" evidence="21">
    <location>
        <begin position="1"/>
        <end position="10"/>
    </location>
</feature>
<dbReference type="Proteomes" id="UP001566132">
    <property type="component" value="Unassembled WGS sequence"/>
</dbReference>
<evidence type="ECO:0000256" key="20">
    <source>
        <dbReference type="PROSITE-ProRule" id="PRU00322"/>
    </source>
</evidence>
<dbReference type="GO" id="GO:0015031">
    <property type="term" value="P:protein transport"/>
    <property type="evidence" value="ECO:0007669"/>
    <property type="project" value="UniProtKB-KW"/>
</dbReference>
<dbReference type="PROSITE" id="PS01358">
    <property type="entry name" value="ZF_RANBP2_1"/>
    <property type="match status" value="3"/>
</dbReference>
<evidence type="ECO:0000256" key="17">
    <source>
        <dbReference type="ARBA" id="ARBA00068609"/>
    </source>
</evidence>
<dbReference type="SMART" id="SM00547">
    <property type="entry name" value="ZnF_RBZ"/>
    <property type="match status" value="3"/>
</dbReference>
<evidence type="ECO:0000256" key="9">
    <source>
        <dbReference type="ARBA" id="ARBA00022833"/>
    </source>
</evidence>
<feature type="domain" description="RanBP2-type" evidence="22">
    <location>
        <begin position="706"/>
        <end position="736"/>
    </location>
</feature>
<dbReference type="PANTHER" id="PTHR23193:SF23">
    <property type="entry name" value="NUCLEAR PORE COMPLEX PROTEIN NUP153"/>
    <property type="match status" value="1"/>
</dbReference>
<keyword evidence="4" id="KW-0813">Transport</keyword>
<feature type="compositionally biased region" description="Low complexity" evidence="21">
    <location>
        <begin position="1268"/>
        <end position="1281"/>
    </location>
</feature>
<evidence type="ECO:0000256" key="7">
    <source>
        <dbReference type="ARBA" id="ARBA00022771"/>
    </source>
</evidence>
<feature type="compositionally biased region" description="Polar residues" evidence="21">
    <location>
        <begin position="132"/>
        <end position="144"/>
    </location>
</feature>
<keyword evidence="24" id="KW-1185">Reference proteome</keyword>
<feature type="region of interest" description="Disordered" evidence="21">
    <location>
        <begin position="449"/>
        <end position="494"/>
    </location>
</feature>
<name>A0ABD1FDY3_HYPHA</name>
<dbReference type="Pfam" id="PF08604">
    <property type="entry name" value="Nup153"/>
    <property type="match status" value="1"/>
</dbReference>
<feature type="region of interest" description="Disordered" evidence="21">
    <location>
        <begin position="45"/>
        <end position="79"/>
    </location>
</feature>
<feature type="domain" description="RanBP2-type" evidence="22">
    <location>
        <begin position="591"/>
        <end position="620"/>
    </location>
</feature>
<dbReference type="SUPFAM" id="SSF90209">
    <property type="entry name" value="Ran binding protein zinc finger-like"/>
    <property type="match status" value="3"/>
</dbReference>
<feature type="region of interest" description="Disordered" evidence="21">
    <location>
        <begin position="796"/>
        <end position="835"/>
    </location>
</feature>
<evidence type="ECO:0000256" key="18">
    <source>
        <dbReference type="ARBA" id="ARBA00078197"/>
    </source>
</evidence>
<feature type="region of interest" description="Disordered" evidence="21">
    <location>
        <begin position="1"/>
        <end position="25"/>
    </location>
</feature>
<evidence type="ECO:0000256" key="19">
    <source>
        <dbReference type="ARBA" id="ARBA00079437"/>
    </source>
</evidence>
<evidence type="ECO:0000256" key="12">
    <source>
        <dbReference type="ARBA" id="ARBA00023125"/>
    </source>
</evidence>
<dbReference type="PANTHER" id="PTHR23193">
    <property type="entry name" value="NUCLEAR PORE COMPLEX PROTEIN NUP"/>
    <property type="match status" value="1"/>
</dbReference>
<feature type="compositionally biased region" description="Basic and acidic residues" evidence="21">
    <location>
        <begin position="464"/>
        <end position="478"/>
    </location>
</feature>
<feature type="compositionally biased region" description="Polar residues" evidence="21">
    <location>
        <begin position="453"/>
        <end position="463"/>
    </location>
</feature>
<keyword evidence="15" id="KW-0539">Nucleus</keyword>
<accession>A0ABD1FDY3</accession>
<dbReference type="GO" id="GO:0005643">
    <property type="term" value="C:nuclear pore"/>
    <property type="evidence" value="ECO:0007669"/>
    <property type="project" value="UniProtKB-SubCell"/>
</dbReference>
<feature type="domain" description="RanBP2-type" evidence="22">
    <location>
        <begin position="663"/>
        <end position="692"/>
    </location>
</feature>
<feature type="compositionally biased region" description="Polar residues" evidence="21">
    <location>
        <begin position="796"/>
        <end position="809"/>
    </location>
</feature>
<keyword evidence="9" id="KW-0862">Zinc</keyword>
<dbReference type="EMBL" id="JBDJPC010000001">
    <property type="protein sequence ID" value="KAL1517262.1"/>
    <property type="molecule type" value="Genomic_DNA"/>
</dbReference>
<keyword evidence="13" id="KW-0906">Nuclear pore complex</keyword>
<sequence length="1384" mass="148052">MEKNTSDVDSRLGSQDNDDDQSLVGKLKKNVSEIISNTPLSKWFRKQDSSSVRRRQDDSDDEDLQLQPPMKRTKLPTSKETLSLNVSEVLSPISSKKPLYNNFPEPIPGPSGYQTRKIVNSTSLFSDDVPGSSHTPITSSGKQSKVTHKESRGSDSEESTSGYSSGRVGSKEIVSQESSKQTSPSEVSPRKNRSLFQNSNLSQLLSTDSPNKSNSRNSSLSSRAPSFNPSVFGSGSFVDRTLSSKRILSSPFYQGTTIYGGASAYCRNSQTAPQNVQRVLRSNVSIKPTNRTVDKGNLQLGKTARRILDTLEQYSSPVSDAKKIPVASKRGILTKYTGANPYTVRESRTCSNKELQVPSVSELLKMKMDHQKTKLQESTESVRQIAAANSSETYQIPVQRDNDRHVTKIRNKVSSVRQKTMYEEVVPEVQLTPISLPIKELPKFDLPLPSRKVQMSDTPSAQIRENKEESDSFKKQETSIKQQNNQNAPKNDGDFEFKFSDPLVLAECLKPLKALNNFKFSEPLIKKRKSIHPELDDQDNKASAEVVKTKRNNGESVKESKDEVKSNVTMVKSTNQNSTGTSPTIITFKAPEGTWECPTCMIRNKNDLPRCAACDEKKPDGNSTMGCTNNQQEPKTAALPKPVVPIKTSFTWDSKSIASFGSSSTTWECPTCMIRNKEEVTKCAACETTKPGSSGDGNLFGSNFKKSDDEWECPVCMVRNKENAEKCQCCETSNPSVKGGNVTKNSDPLKVSQFNFGIDKATVSSFMFGIPPEANKVGATTTTTTTTKASLIFADNRQQQSASQDNPPSFTFGIPAKKDDATKEPNKEKIESSSLVSNAVKMSEATNAVTFSFGTNPTATSTLASTSTVVPTFSFGKNSTVSNSSTSAATAPTFSFGKNSTTASSTAATVPMFSFGTAKQTTETNKSLEQPTTTTTASPIFSFGVKTNESSCTAEVGATSTAKTFTFGSLSKTESGKTTATVPIVNETVDKVEKTNDKPEFSFGLTKVSSSTPEATNNLFAPVKSSKRSHPDDSDQPPPLAKMPTFSFKPPTTNGDLDKQSLSKPVEETKVPIKGFSFNFSTAKTDTNSGTTAMNNNAPLAPTFGTSSTVTQADSTKPTMPTFKFGASSETAKQTNGFSFGSSLPAFASKIIAEPPSYPAQTTAPSTSSAFGVNAKVSATGGVFGSSTAKSAFSSNPFSTTAVNANNANQPFSFNSASSPATFNLQGGDQKKDATGFGALGTSQSGNPFGNASSSSNNSLFGTTPAQNSSQNGTFNFGGSSNNNNKAATGFSFGVSSTSSSGTNDSGTKSSGFNFGSSAMNSGTTSSTVGFNFSSSAPPPAFNANAKPNFNFTGGAELTTFSAPPAQDGAPQRKIKKAIRRTIR</sequence>
<evidence type="ECO:0000256" key="6">
    <source>
        <dbReference type="ARBA" id="ARBA00022737"/>
    </source>
</evidence>
<dbReference type="GO" id="GO:0003677">
    <property type="term" value="F:DNA binding"/>
    <property type="evidence" value="ECO:0007669"/>
    <property type="project" value="UniProtKB-KW"/>
</dbReference>
<dbReference type="InterPro" id="IPR013913">
    <property type="entry name" value="Nup153_N"/>
</dbReference>
<feature type="region of interest" description="Disordered" evidence="21">
    <location>
        <begin position="1219"/>
        <end position="1281"/>
    </location>
</feature>
<keyword evidence="6" id="KW-0677">Repeat</keyword>
<feature type="compositionally biased region" description="Polar residues" evidence="21">
    <location>
        <begin position="112"/>
        <end position="125"/>
    </location>
</feature>
<keyword evidence="5" id="KW-0479">Metal-binding</keyword>
<evidence type="ECO:0000256" key="16">
    <source>
        <dbReference type="ARBA" id="ARBA00060842"/>
    </source>
</evidence>
<proteinExistence type="inferred from homology"/>
<keyword evidence="12" id="KW-0238">DNA-binding</keyword>